<evidence type="ECO:0000313" key="3">
    <source>
        <dbReference type="Proteomes" id="UP000095602"/>
    </source>
</evidence>
<gene>
    <name evidence="2" type="ORF">ERS852497_01496</name>
</gene>
<name>A0A174JNA6_9FIRM</name>
<dbReference type="EMBL" id="CZAJ01000012">
    <property type="protein sequence ID" value="CUO98645.1"/>
    <property type="molecule type" value="Genomic_DNA"/>
</dbReference>
<dbReference type="AlphaFoldDB" id="A0A174JNA6"/>
<dbReference type="InterPro" id="IPR041657">
    <property type="entry name" value="HTH_17"/>
</dbReference>
<accession>A0A174JNA6</accession>
<proteinExistence type="predicted"/>
<protein>
    <recommendedName>
        <fullName evidence="1">Helix-turn-helix domain-containing protein</fullName>
    </recommendedName>
</protein>
<organism evidence="2 3">
    <name type="scientific">Agathobacter rectalis</name>
    <dbReference type="NCBI Taxonomy" id="39491"/>
    <lineage>
        <taxon>Bacteria</taxon>
        <taxon>Bacillati</taxon>
        <taxon>Bacillota</taxon>
        <taxon>Clostridia</taxon>
        <taxon>Lachnospirales</taxon>
        <taxon>Lachnospiraceae</taxon>
        <taxon>Agathobacter</taxon>
    </lineage>
</organism>
<sequence length="72" mass="8210">MIEGYTTVAEIAKRWGVKPRTVQIMCAEGRIAGVTKFGRAWAIPVDADKPKDNRIITGEYKDWRKTQKNSEE</sequence>
<dbReference type="Pfam" id="PF12728">
    <property type="entry name" value="HTH_17"/>
    <property type="match status" value="1"/>
</dbReference>
<dbReference type="Proteomes" id="UP000095602">
    <property type="component" value="Unassembled WGS sequence"/>
</dbReference>
<feature type="domain" description="Helix-turn-helix" evidence="1">
    <location>
        <begin position="7"/>
        <end position="46"/>
    </location>
</feature>
<reference evidence="2 3" key="1">
    <citation type="submission" date="2015-09" db="EMBL/GenBank/DDBJ databases">
        <authorList>
            <consortium name="Pathogen Informatics"/>
        </authorList>
    </citation>
    <scope>NUCLEOTIDE SEQUENCE [LARGE SCALE GENOMIC DNA]</scope>
    <source>
        <strain evidence="2 3">2789STDY5834884</strain>
    </source>
</reference>
<evidence type="ECO:0000259" key="1">
    <source>
        <dbReference type="Pfam" id="PF12728"/>
    </source>
</evidence>
<evidence type="ECO:0000313" key="2">
    <source>
        <dbReference type="EMBL" id="CUO98645.1"/>
    </source>
</evidence>